<evidence type="ECO:0000313" key="7">
    <source>
        <dbReference type="Proteomes" id="UP000531594"/>
    </source>
</evidence>
<organism evidence="6 7">
    <name type="scientific">Bacillus benzoevorans</name>
    <dbReference type="NCBI Taxonomy" id="1456"/>
    <lineage>
        <taxon>Bacteria</taxon>
        <taxon>Bacillati</taxon>
        <taxon>Bacillota</taxon>
        <taxon>Bacilli</taxon>
        <taxon>Bacillales</taxon>
        <taxon>Bacillaceae</taxon>
        <taxon>Bacillus</taxon>
    </lineage>
</organism>
<comment type="subunit">
    <text evidence="5">Forms a complex with TatA.</text>
</comment>
<comment type="caution">
    <text evidence="6">The sequence shown here is derived from an EMBL/GenBank/DDBJ whole genome shotgun (WGS) entry which is preliminary data.</text>
</comment>
<dbReference type="GO" id="GO:0043953">
    <property type="term" value="P:protein transport by the Tat complex"/>
    <property type="evidence" value="ECO:0007669"/>
    <property type="project" value="UniProtKB-UniRule"/>
</dbReference>
<dbReference type="EMBL" id="JACHGK010000003">
    <property type="protein sequence ID" value="MBB6444597.1"/>
    <property type="molecule type" value="Genomic_DNA"/>
</dbReference>
<dbReference type="Pfam" id="PF00902">
    <property type="entry name" value="TatC"/>
    <property type="match status" value="1"/>
</dbReference>
<keyword evidence="4 5" id="KW-0472">Membrane</keyword>
<keyword evidence="2 5" id="KW-0812">Transmembrane</keyword>
<feature type="transmembrane region" description="Helical" evidence="5">
    <location>
        <begin position="61"/>
        <end position="88"/>
    </location>
</feature>
<dbReference type="HAMAP" id="MF_00902">
    <property type="entry name" value="TatC"/>
    <property type="match status" value="1"/>
</dbReference>
<keyword evidence="5" id="KW-0813">Transport</keyword>
<proteinExistence type="inferred from homology"/>
<gene>
    <name evidence="5" type="primary">tatC</name>
    <name evidence="6" type="ORF">HNR53_001206</name>
</gene>
<evidence type="ECO:0000256" key="3">
    <source>
        <dbReference type="ARBA" id="ARBA00022989"/>
    </source>
</evidence>
<dbReference type="RefSeq" id="WP_184523832.1">
    <property type="nucleotide sequence ID" value="NZ_JACHGK010000003.1"/>
</dbReference>
<sequence length="257" mass="29679">MEDKELNVVDHLDELRKRLIVTVAAFLILFVVGFIYVEDIYKWFVRDLDVKLIVLGPSDIIWIYFMIATVIAVAGTIPVLATEIWLFVKPALKPIEKKVTLSYIPALFILFLVGLAFGYFVIFPTIMNFVIELGGDMVATNFTAEKYFRFIFNMTIPFGVLFELPVVLMFLTSLGIINPYQLQKIRKYAYFILIIIGVVVSPPDIMSDTLVAVPLLFLYEISVNLSKIVYKRKLKKGKQWEEEFYTEDQEEDLEKSE</sequence>
<dbReference type="NCBIfam" id="TIGR00945">
    <property type="entry name" value="tatC"/>
    <property type="match status" value="1"/>
</dbReference>
<dbReference type="GO" id="GO:0033281">
    <property type="term" value="C:TAT protein transport complex"/>
    <property type="evidence" value="ECO:0007669"/>
    <property type="project" value="UniProtKB-UniRule"/>
</dbReference>
<dbReference type="AlphaFoldDB" id="A0A7X0LVH9"/>
<comment type="subcellular location">
    <subcellularLocation>
        <location evidence="5">Cell membrane</location>
        <topology evidence="5">Multi-pass membrane protein</topology>
    </subcellularLocation>
    <subcellularLocation>
        <location evidence="1">Membrane</location>
        <topology evidence="1">Multi-pass membrane protein</topology>
    </subcellularLocation>
</comment>
<dbReference type="GO" id="GO:0065002">
    <property type="term" value="P:intracellular protein transmembrane transport"/>
    <property type="evidence" value="ECO:0007669"/>
    <property type="project" value="TreeGrafter"/>
</dbReference>
<dbReference type="PANTHER" id="PTHR30371:SF4">
    <property type="entry name" value="SEC-INDEPENDENT PROTEIN TRANSLOCASE PROTEIN TATCD"/>
    <property type="match status" value="1"/>
</dbReference>
<keyword evidence="5" id="KW-1003">Cell membrane</keyword>
<dbReference type="InterPro" id="IPR002033">
    <property type="entry name" value="TatC"/>
</dbReference>
<name>A0A7X0LVH9_9BACI</name>
<protein>
    <recommendedName>
        <fullName evidence="5">Sec-independent protein translocase protein TatC</fullName>
    </recommendedName>
</protein>
<feature type="transmembrane region" description="Helical" evidence="5">
    <location>
        <begin position="211"/>
        <end position="230"/>
    </location>
</feature>
<feature type="transmembrane region" description="Helical" evidence="5">
    <location>
        <begin position="100"/>
        <end position="131"/>
    </location>
</feature>
<evidence type="ECO:0000256" key="4">
    <source>
        <dbReference type="ARBA" id="ARBA00023136"/>
    </source>
</evidence>
<keyword evidence="7" id="KW-1185">Reference proteome</keyword>
<reference evidence="6 7" key="1">
    <citation type="submission" date="2020-08" db="EMBL/GenBank/DDBJ databases">
        <title>Genomic Encyclopedia of Type Strains, Phase IV (KMG-IV): sequencing the most valuable type-strain genomes for metagenomic binning, comparative biology and taxonomic classification.</title>
        <authorList>
            <person name="Goeker M."/>
        </authorList>
    </citation>
    <scope>NUCLEOTIDE SEQUENCE [LARGE SCALE GENOMIC DNA]</scope>
    <source>
        <strain evidence="6 7">DSM 5391</strain>
    </source>
</reference>
<feature type="transmembrane region" description="Helical" evidence="5">
    <location>
        <begin position="188"/>
        <end position="205"/>
    </location>
</feature>
<dbReference type="GO" id="GO:0009977">
    <property type="term" value="F:proton motive force dependent protein transmembrane transporter activity"/>
    <property type="evidence" value="ECO:0007669"/>
    <property type="project" value="TreeGrafter"/>
</dbReference>
<keyword evidence="3 5" id="KW-1133">Transmembrane helix</keyword>
<evidence type="ECO:0000256" key="2">
    <source>
        <dbReference type="ARBA" id="ARBA00022692"/>
    </source>
</evidence>
<dbReference type="Proteomes" id="UP000531594">
    <property type="component" value="Unassembled WGS sequence"/>
</dbReference>
<dbReference type="PANTHER" id="PTHR30371">
    <property type="entry name" value="SEC-INDEPENDENT PROTEIN TRANSLOCASE PROTEIN TATC"/>
    <property type="match status" value="1"/>
</dbReference>
<feature type="transmembrane region" description="Helical" evidence="5">
    <location>
        <begin position="20"/>
        <end position="41"/>
    </location>
</feature>
<keyword evidence="5" id="KW-0811">Translocation</keyword>
<evidence type="ECO:0000313" key="6">
    <source>
        <dbReference type="EMBL" id="MBB6444597.1"/>
    </source>
</evidence>
<comment type="function">
    <text evidence="5">Part of the twin-arginine translocation (Tat) system that transports large folded proteins containing a characteristic twin-arginine motif in their signal peptide across membranes.</text>
</comment>
<evidence type="ECO:0000256" key="5">
    <source>
        <dbReference type="HAMAP-Rule" id="MF_00902"/>
    </source>
</evidence>
<keyword evidence="5" id="KW-0653">Protein transport</keyword>
<evidence type="ECO:0000256" key="1">
    <source>
        <dbReference type="ARBA" id="ARBA00004141"/>
    </source>
</evidence>
<accession>A0A7X0LVH9</accession>
<comment type="similarity">
    <text evidence="5">Belongs to the TatC family.</text>
</comment>
<feature type="transmembrane region" description="Helical" evidence="5">
    <location>
        <begin position="151"/>
        <end position="176"/>
    </location>
</feature>
<dbReference type="PRINTS" id="PR01840">
    <property type="entry name" value="TATCFAMILY"/>
</dbReference>